<dbReference type="EMBL" id="JADGIK010000001">
    <property type="protein sequence ID" value="MBF0596244.1"/>
    <property type="molecule type" value="Genomic_DNA"/>
</dbReference>
<dbReference type="Proteomes" id="UP000608754">
    <property type="component" value="Unassembled WGS sequence"/>
</dbReference>
<organism evidence="1 2">
    <name type="scientific">Faecalibacter rhinopitheci</name>
    <dbReference type="NCBI Taxonomy" id="2779678"/>
    <lineage>
        <taxon>Bacteria</taxon>
        <taxon>Pseudomonadati</taxon>
        <taxon>Bacteroidota</taxon>
        <taxon>Flavobacteriia</taxon>
        <taxon>Flavobacteriales</taxon>
        <taxon>Weeksellaceae</taxon>
        <taxon>Faecalibacter</taxon>
    </lineage>
</organism>
<keyword evidence="2" id="KW-1185">Reference proteome</keyword>
<proteinExistence type="predicted"/>
<name>A0A8J7FNF9_9FLAO</name>
<evidence type="ECO:0000313" key="1">
    <source>
        <dbReference type="EMBL" id="MBF0596244.1"/>
    </source>
</evidence>
<sequence length="114" mass="13590">MTYKPEIVILIHKFRNHPKWTNFYLKTIKNNITQFNLPMDEIIECTQDQLCVNEDFCLPLIIESNDTYFPSIKKTFHSTTQNQIIAIFHSENSYITINYLNQDNLTVLETFRLL</sequence>
<protein>
    <submittedName>
        <fullName evidence="1">Uncharacterized protein</fullName>
    </submittedName>
</protein>
<gene>
    <name evidence="1" type="ORF">IM532_01995</name>
</gene>
<dbReference type="AlphaFoldDB" id="A0A8J7FNF9"/>
<dbReference type="RefSeq" id="WP_194181771.1">
    <property type="nucleotide sequence ID" value="NZ_JADGIK010000001.1"/>
</dbReference>
<accession>A0A8J7FNF9</accession>
<evidence type="ECO:0000313" key="2">
    <source>
        <dbReference type="Proteomes" id="UP000608754"/>
    </source>
</evidence>
<reference evidence="1" key="1">
    <citation type="submission" date="2020-10" db="EMBL/GenBank/DDBJ databases">
        <authorList>
            <person name="Lu T."/>
            <person name="Wang Q."/>
            <person name="Han X."/>
        </authorList>
    </citation>
    <scope>NUCLEOTIDE SEQUENCE</scope>
    <source>
        <strain evidence="1">WQ 117</strain>
    </source>
</reference>
<comment type="caution">
    <text evidence="1">The sequence shown here is derived from an EMBL/GenBank/DDBJ whole genome shotgun (WGS) entry which is preliminary data.</text>
</comment>